<proteinExistence type="predicted"/>
<name>X0SAA9_9ZZZZ</name>
<organism evidence="1">
    <name type="scientific">marine sediment metagenome</name>
    <dbReference type="NCBI Taxonomy" id="412755"/>
    <lineage>
        <taxon>unclassified sequences</taxon>
        <taxon>metagenomes</taxon>
        <taxon>ecological metagenomes</taxon>
    </lineage>
</organism>
<dbReference type="EMBL" id="BARS01004091">
    <property type="protein sequence ID" value="GAF72877.1"/>
    <property type="molecule type" value="Genomic_DNA"/>
</dbReference>
<accession>X0SAA9</accession>
<comment type="caution">
    <text evidence="1">The sequence shown here is derived from an EMBL/GenBank/DDBJ whole genome shotgun (WGS) entry which is preliminary data.</text>
</comment>
<sequence length="137" mass="15651">MQTVPKTQMGSEIDWLLSQPEPVRDRIIQSLPPSEYRALEDELYRWERFARPDQREPPGDWFLWIMQCGRGWGKTRTAAETVRARIDAGLCKTVNVAAPTWLDVMDTMVMGSAEAPGLMGVWPAHRKPSLRLSKDDP</sequence>
<gene>
    <name evidence="1" type="ORF">S01H1_07975</name>
</gene>
<protein>
    <recommendedName>
        <fullName evidence="2">ATP-binding protein</fullName>
    </recommendedName>
</protein>
<evidence type="ECO:0008006" key="2">
    <source>
        <dbReference type="Google" id="ProtNLM"/>
    </source>
</evidence>
<reference evidence="1" key="1">
    <citation type="journal article" date="2014" name="Front. Microbiol.">
        <title>High frequency of phylogenetically diverse reductive dehalogenase-homologous genes in deep subseafloor sedimentary metagenomes.</title>
        <authorList>
            <person name="Kawai M."/>
            <person name="Futagami T."/>
            <person name="Toyoda A."/>
            <person name="Takaki Y."/>
            <person name="Nishi S."/>
            <person name="Hori S."/>
            <person name="Arai W."/>
            <person name="Tsubouchi T."/>
            <person name="Morono Y."/>
            <person name="Uchiyama I."/>
            <person name="Ito T."/>
            <person name="Fujiyama A."/>
            <person name="Inagaki F."/>
            <person name="Takami H."/>
        </authorList>
    </citation>
    <scope>NUCLEOTIDE SEQUENCE</scope>
    <source>
        <strain evidence="1">Expedition CK06-06</strain>
    </source>
</reference>
<feature type="non-terminal residue" evidence="1">
    <location>
        <position position="137"/>
    </location>
</feature>
<dbReference type="AlphaFoldDB" id="X0SAA9"/>
<evidence type="ECO:0000313" key="1">
    <source>
        <dbReference type="EMBL" id="GAF72877.1"/>
    </source>
</evidence>